<evidence type="ECO:0000313" key="15">
    <source>
        <dbReference type="Proteomes" id="UP001596274"/>
    </source>
</evidence>
<evidence type="ECO:0000256" key="3">
    <source>
        <dbReference type="ARBA" id="ARBA00022448"/>
    </source>
</evidence>
<evidence type="ECO:0000256" key="7">
    <source>
        <dbReference type="ARBA" id="ARBA00023002"/>
    </source>
</evidence>
<evidence type="ECO:0000256" key="6">
    <source>
        <dbReference type="ARBA" id="ARBA00022989"/>
    </source>
</evidence>
<dbReference type="InterPro" id="IPR012187">
    <property type="entry name" value="Disulphide_bond_form_BdbC"/>
</dbReference>
<evidence type="ECO:0000256" key="10">
    <source>
        <dbReference type="ARBA" id="ARBA00023186"/>
    </source>
</evidence>
<keyword evidence="5" id="KW-0249">Electron transport</keyword>
<comment type="subcellular location">
    <subcellularLocation>
        <location evidence="1">Membrane</location>
        <topology evidence="1">Multi-pass membrane protein</topology>
    </subcellularLocation>
</comment>
<keyword evidence="3" id="KW-0813">Transport</keyword>
<proteinExistence type="inferred from homology"/>
<evidence type="ECO:0000313" key="14">
    <source>
        <dbReference type="EMBL" id="MFC6771594.1"/>
    </source>
</evidence>
<dbReference type="PANTHER" id="PTHR43469:SF1">
    <property type="entry name" value="SPBETA PROPHAGE-DERIVED DISULFIDE BOND FORMATION PROTEIN B"/>
    <property type="match status" value="1"/>
</dbReference>
<evidence type="ECO:0000256" key="9">
    <source>
        <dbReference type="ARBA" id="ARBA00023157"/>
    </source>
</evidence>
<dbReference type="GO" id="GO:0016020">
    <property type="term" value="C:membrane"/>
    <property type="evidence" value="ECO:0007669"/>
    <property type="project" value="UniProtKB-SubCell"/>
</dbReference>
<evidence type="ECO:0000256" key="11">
    <source>
        <dbReference type="ARBA" id="ARBA00023284"/>
    </source>
</evidence>
<evidence type="ECO:0000256" key="8">
    <source>
        <dbReference type="ARBA" id="ARBA00023136"/>
    </source>
</evidence>
<keyword evidence="9" id="KW-1015">Disulfide bond</keyword>
<dbReference type="EMBL" id="JBHSWT010000427">
    <property type="protein sequence ID" value="MFC6771594.1"/>
    <property type="molecule type" value="Genomic_DNA"/>
</dbReference>
<keyword evidence="7" id="KW-0560">Oxidoreductase</keyword>
<dbReference type="SUPFAM" id="SSF158442">
    <property type="entry name" value="DsbB-like"/>
    <property type="match status" value="1"/>
</dbReference>
<feature type="region of interest" description="Disordered" evidence="12">
    <location>
        <begin position="87"/>
        <end position="112"/>
    </location>
</feature>
<gene>
    <name evidence="14" type="ORF">ACFQDD_08715</name>
</gene>
<evidence type="ECO:0000256" key="4">
    <source>
        <dbReference type="ARBA" id="ARBA00022692"/>
    </source>
</evidence>
<protein>
    <submittedName>
        <fullName evidence="14">Disulfide bond formation protein B</fullName>
    </submittedName>
</protein>
<accession>A0ABD5T316</accession>
<reference evidence="14 15" key="1">
    <citation type="journal article" date="2019" name="Int. J. Syst. Evol. Microbiol.">
        <title>The Global Catalogue of Microorganisms (GCM) 10K type strain sequencing project: providing services to taxonomists for standard genome sequencing and annotation.</title>
        <authorList>
            <consortium name="The Broad Institute Genomics Platform"/>
            <consortium name="The Broad Institute Genome Sequencing Center for Infectious Disease"/>
            <person name="Wu L."/>
            <person name="Ma J."/>
        </authorList>
    </citation>
    <scope>NUCLEOTIDE SEQUENCE [LARGE SCALE GENOMIC DNA]</scope>
    <source>
        <strain evidence="14 15">PJ61</strain>
    </source>
</reference>
<comment type="caution">
    <text evidence="14">The sequence shown here is derived from an EMBL/GenBank/DDBJ whole genome shotgun (WGS) entry which is preliminary data.</text>
</comment>
<dbReference type="GO" id="GO:0016491">
    <property type="term" value="F:oxidoreductase activity"/>
    <property type="evidence" value="ECO:0007669"/>
    <property type="project" value="UniProtKB-KW"/>
</dbReference>
<keyword evidence="15" id="KW-1185">Reference proteome</keyword>
<keyword evidence="10" id="KW-0143">Chaperone</keyword>
<feature type="transmembrane region" description="Helical" evidence="13">
    <location>
        <begin position="38"/>
        <end position="56"/>
    </location>
</feature>
<keyword evidence="4 13" id="KW-0812">Transmembrane</keyword>
<evidence type="ECO:0000256" key="2">
    <source>
        <dbReference type="ARBA" id="ARBA00007602"/>
    </source>
</evidence>
<evidence type="ECO:0000256" key="13">
    <source>
        <dbReference type="SAM" id="Phobius"/>
    </source>
</evidence>
<evidence type="ECO:0000256" key="5">
    <source>
        <dbReference type="ARBA" id="ARBA00022982"/>
    </source>
</evidence>
<dbReference type="Proteomes" id="UP001596274">
    <property type="component" value="Unassembled WGS sequence"/>
</dbReference>
<evidence type="ECO:0000256" key="12">
    <source>
        <dbReference type="SAM" id="MobiDB-lite"/>
    </source>
</evidence>
<keyword evidence="11" id="KW-0676">Redox-active center</keyword>
<evidence type="ECO:0000256" key="1">
    <source>
        <dbReference type="ARBA" id="ARBA00004141"/>
    </source>
</evidence>
<dbReference type="AlphaFoldDB" id="A0ABD5T316"/>
<dbReference type="Pfam" id="PF02600">
    <property type="entry name" value="DsbB"/>
    <property type="match status" value="1"/>
</dbReference>
<sequence>MDRDRIWLVLGSATLIAGIATAGSLWFSLGLVPCDLCWYQRILMYPLVMVMGVAAIEARPTVWRTSIPLSVLGGVIATYHTVLQARQPPAPSKDRVPLYNSSSCRKDDNSESLTSGIHAHYSRRSYLYNCICETNEDKTTQPMIKPNLQAQPSIRTRRIAFTDRSVTSIFK</sequence>
<organism evidence="14 15">
    <name type="scientific">Halorubrum pallidum</name>
    <dbReference type="NCBI Taxonomy" id="1526114"/>
    <lineage>
        <taxon>Archaea</taxon>
        <taxon>Methanobacteriati</taxon>
        <taxon>Methanobacteriota</taxon>
        <taxon>Stenosarchaea group</taxon>
        <taxon>Halobacteria</taxon>
        <taxon>Halobacteriales</taxon>
        <taxon>Haloferacaceae</taxon>
        <taxon>Halorubrum</taxon>
    </lineage>
</organism>
<dbReference type="InterPro" id="IPR023380">
    <property type="entry name" value="DsbB-like_sf"/>
</dbReference>
<name>A0ABD5T316_9EURY</name>
<keyword evidence="8 13" id="KW-0472">Membrane</keyword>
<dbReference type="Gene3D" id="1.20.1550.10">
    <property type="entry name" value="DsbB-like"/>
    <property type="match status" value="1"/>
</dbReference>
<dbReference type="InterPro" id="IPR003752">
    <property type="entry name" value="DiS_bond_form_DsbB/BdbC"/>
</dbReference>
<keyword evidence="6 13" id="KW-1133">Transmembrane helix</keyword>
<comment type="similarity">
    <text evidence="2">Belongs to the DsbB family. BdbC subfamily.</text>
</comment>
<dbReference type="PANTHER" id="PTHR43469">
    <property type="entry name" value="DISULFIDE FORMATION PROTEIN-RELATED"/>
    <property type="match status" value="1"/>
</dbReference>